<keyword evidence="7" id="KW-0963">Cytoplasm</keyword>
<dbReference type="RefSeq" id="WP_408072994.1">
    <property type="nucleotide sequence ID" value="NZ_JBELQB010000001.1"/>
</dbReference>
<evidence type="ECO:0000256" key="8">
    <source>
        <dbReference type="SAM" id="Coils"/>
    </source>
</evidence>
<keyword evidence="7" id="KW-0378">Hydrolase</keyword>
<keyword evidence="3 7" id="KW-0699">rRNA-binding</keyword>
<dbReference type="EC" id="3.6.1.-" evidence="7"/>
<dbReference type="Proteomes" id="UP001629059">
    <property type="component" value="Unassembled WGS sequence"/>
</dbReference>
<dbReference type="PANTHER" id="PTHR43858:SF1">
    <property type="entry name" value="ABC TRANSPORTER-RELATED PROTEIN"/>
    <property type="match status" value="1"/>
</dbReference>
<dbReference type="Gene3D" id="3.40.50.300">
    <property type="entry name" value="P-loop containing nucleotide triphosphate hydrolases"/>
    <property type="match status" value="2"/>
</dbReference>
<comment type="subunit">
    <text evidence="7">Monomer. Probably contacts ribosomal proteins L1, L5, L33 and S7, the 16S and 23S rRNA and the P-site containing tRNA(fMet).</text>
</comment>
<dbReference type="CDD" id="cd03221">
    <property type="entry name" value="ABCF_EF-3"/>
    <property type="match status" value="2"/>
</dbReference>
<keyword evidence="2 7" id="KW-0820">tRNA-binding</keyword>
<reference evidence="10 11" key="1">
    <citation type="submission" date="2024-06" db="EMBL/GenBank/DDBJ databases">
        <authorList>
            <person name="Kaempfer P."/>
            <person name="Viver T."/>
        </authorList>
    </citation>
    <scope>NUCLEOTIDE SEQUENCE [LARGE SCALE GENOMIC DNA]</scope>
    <source>
        <strain evidence="10 11">ST-75</strain>
    </source>
</reference>
<comment type="domain">
    <text evidence="7">The arm domain is inserted in the first ABC transporter domain. Probably contacts ribosomal protein L1.</text>
</comment>
<dbReference type="HAMAP" id="MF_00847">
    <property type="entry name" value="EttA"/>
    <property type="match status" value="1"/>
</dbReference>
<dbReference type="InterPro" id="IPR017871">
    <property type="entry name" value="ABC_transporter-like_CS"/>
</dbReference>
<comment type="caution">
    <text evidence="7">Lacks conserved residue(s) required for the propagation of feature annotation.</text>
</comment>
<evidence type="ECO:0000256" key="4">
    <source>
        <dbReference type="ARBA" id="ARBA00022741"/>
    </source>
</evidence>
<dbReference type="PROSITE" id="PS50893">
    <property type="entry name" value="ABC_TRANSPORTER_2"/>
    <property type="match status" value="2"/>
</dbReference>
<dbReference type="InterPro" id="IPR022374">
    <property type="entry name" value="EttA"/>
</dbReference>
<feature type="domain" description="ABC transporter" evidence="9">
    <location>
        <begin position="9"/>
        <end position="268"/>
    </location>
</feature>
<evidence type="ECO:0000256" key="3">
    <source>
        <dbReference type="ARBA" id="ARBA00022730"/>
    </source>
</evidence>
<dbReference type="PANTHER" id="PTHR43858">
    <property type="entry name" value="ENERGY-DEPENDENT TRANSLATIONAL THROTTLE PROTEIN ETTA"/>
    <property type="match status" value="1"/>
</dbReference>
<sequence>MSDDKKVIFSMSRVSKTYQGANKQVLKDIYLSFFYGAKIGILGLNGSGKSSLLKIIAGVDKSYQGDVVFAPGYTVGYLEQEPQLDENKTVIEIVREGVAETVALLDEFNKINDMFGLPEVYEDADKMQKLMDRQAELQDKIDAAGAWELDNKLEVAMDALRTPDPDTPIKVLSGGEKRRVALCRLLLQQPDVLLLDEPTNHLDAESVLWLEQHLQRYAGTVIAVTHDRYFLDNVAGWILELDRGEGIPWKGNYSSWLDQKAKRLEQEEKTASKRRKTLERELDWVRQGAKGRQTKQKARLQNYDRLLNEDQKQLEEKLEIYIPNGPRLGTNVIEAKGVSKAFGDKLLYENLNFTLPQAGIVGIIGPNGAGKTTIFKMIMDEQTPDKGEFEVGDTVKIAYVDQSHSNIDPEKSIWENFCDGQELIMMGGRQVNSRAYLSRFNFSGSEQNKKVSALSGGERNRLHLAMTLKEEGNVLLLDEPTNDLDINTLRALEEGLENFAGCAVIISHDRWFLDRVCTHILAFEGDSEVYFFEGSFSEYEENRKKRLGTDLTPTRIKYKKLIR</sequence>
<dbReference type="InterPro" id="IPR032781">
    <property type="entry name" value="ABC_tran_Xtn"/>
</dbReference>
<keyword evidence="7" id="KW-0677">Repeat</keyword>
<dbReference type="SUPFAM" id="SSF52540">
    <property type="entry name" value="P-loop containing nucleoside triphosphate hydrolases"/>
    <property type="match status" value="2"/>
</dbReference>
<comment type="catalytic activity">
    <reaction evidence="7">
        <text>ATP + H2O = ADP + phosphate + H(+)</text>
        <dbReference type="Rhea" id="RHEA:13065"/>
        <dbReference type="ChEBI" id="CHEBI:15377"/>
        <dbReference type="ChEBI" id="CHEBI:15378"/>
        <dbReference type="ChEBI" id="CHEBI:30616"/>
        <dbReference type="ChEBI" id="CHEBI:43474"/>
        <dbReference type="ChEBI" id="CHEBI:456216"/>
    </reaction>
</comment>
<keyword evidence="7" id="KW-0694">RNA-binding</keyword>
<evidence type="ECO:0000256" key="1">
    <source>
        <dbReference type="ARBA" id="ARBA00005868"/>
    </source>
</evidence>
<evidence type="ECO:0000256" key="7">
    <source>
        <dbReference type="HAMAP-Rule" id="MF_00847"/>
    </source>
</evidence>
<dbReference type="EMBL" id="JBELQB010000001">
    <property type="protein sequence ID" value="MFL9836021.1"/>
    <property type="molecule type" value="Genomic_DNA"/>
</dbReference>
<dbReference type="PROSITE" id="PS00211">
    <property type="entry name" value="ABC_TRANSPORTER_1"/>
    <property type="match status" value="1"/>
</dbReference>
<evidence type="ECO:0000313" key="10">
    <source>
        <dbReference type="EMBL" id="MFL9836021.1"/>
    </source>
</evidence>
<feature type="binding site" evidence="7">
    <location>
        <begin position="365"/>
        <end position="372"/>
    </location>
    <ligand>
        <name>ATP</name>
        <dbReference type="ChEBI" id="CHEBI:30616"/>
        <label>2</label>
    </ligand>
</feature>
<keyword evidence="5 7" id="KW-0067">ATP-binding</keyword>
<keyword evidence="6 7" id="KW-0810">Translation regulation</keyword>
<comment type="domain">
    <text evidence="7">The P-site tRNA interaction motif (PtIM domain) probably interacts with the P-site tRNA(fMet) as well as the 23S rRNA.</text>
</comment>
<keyword evidence="4 7" id="KW-0547">Nucleotide-binding</keyword>
<evidence type="ECO:0000259" key="9">
    <source>
        <dbReference type="PROSITE" id="PS50893"/>
    </source>
</evidence>
<dbReference type="InterPro" id="IPR003593">
    <property type="entry name" value="AAA+_ATPase"/>
</dbReference>
<evidence type="ECO:0000256" key="6">
    <source>
        <dbReference type="ARBA" id="ARBA00022845"/>
    </source>
</evidence>
<protein>
    <recommendedName>
        <fullName evidence="7">Energy-dependent translational throttle protein EttA</fullName>
        <ecNumber evidence="7">3.6.1.-</ecNumber>
    </recommendedName>
    <alternativeName>
        <fullName evidence="7">Translational regulatory factor EttA</fullName>
    </alternativeName>
</protein>
<gene>
    <name evidence="7 10" type="primary">ettA</name>
    <name evidence="10" type="ORF">ABS768_00830</name>
</gene>
<organism evidence="10 11">
    <name type="scientific">Flavobacterium rhizophilum</name>
    <dbReference type="NCBI Taxonomy" id="3163296"/>
    <lineage>
        <taxon>Bacteria</taxon>
        <taxon>Pseudomonadati</taxon>
        <taxon>Bacteroidota</taxon>
        <taxon>Flavobacteriia</taxon>
        <taxon>Flavobacteriales</taxon>
        <taxon>Flavobacteriaceae</taxon>
        <taxon>Flavobacterium</taxon>
    </lineage>
</organism>
<comment type="function">
    <text evidence="7">A translation factor that gates the progression of the 70S ribosomal initiation complex (IC, containing tRNA(fMet) in the P-site) into the translation elongation cycle by using a mechanism sensitive to the ATP/ADP ratio. Binds to the 70S ribosome E-site where it modulates the state of the translating ribosome during subunit translocation. ATP hydrolysis probably frees it from the ribosome, which can enter the elongation phase.</text>
</comment>
<evidence type="ECO:0000256" key="5">
    <source>
        <dbReference type="ARBA" id="ARBA00022840"/>
    </source>
</evidence>
<keyword evidence="11" id="KW-1185">Reference proteome</keyword>
<evidence type="ECO:0000313" key="11">
    <source>
        <dbReference type="Proteomes" id="UP001629059"/>
    </source>
</evidence>
<evidence type="ECO:0000256" key="2">
    <source>
        <dbReference type="ARBA" id="ARBA00022555"/>
    </source>
</evidence>
<dbReference type="SMART" id="SM00382">
    <property type="entry name" value="AAA"/>
    <property type="match status" value="2"/>
</dbReference>
<comment type="subcellular location">
    <subcellularLocation>
        <location evidence="7">Cytoplasm</location>
    </subcellularLocation>
    <text evidence="7">Associates with ribosomes and polysomes.</text>
</comment>
<proteinExistence type="inferred from homology"/>
<accession>A0ABW8Y750</accession>
<comment type="similarity">
    <text evidence="1 7">Belongs to the ABC transporter superfamily. ABCF family. Translational throttle EttA subfamily.</text>
</comment>
<dbReference type="Pfam" id="PF12848">
    <property type="entry name" value="ABC_tran_Xtn"/>
    <property type="match status" value="1"/>
</dbReference>
<feature type="domain" description="ABC transporter" evidence="9">
    <location>
        <begin position="333"/>
        <end position="559"/>
    </location>
</feature>
<dbReference type="NCBIfam" id="NF008775">
    <property type="entry name" value="PRK11819.1"/>
    <property type="match status" value="1"/>
</dbReference>
<feature type="coiled-coil region" evidence="8">
    <location>
        <begin position="261"/>
        <end position="320"/>
    </location>
</feature>
<feature type="region of interest" description="PtIM" evidence="7">
    <location>
        <begin position="251"/>
        <end position="331"/>
    </location>
</feature>
<dbReference type="NCBIfam" id="TIGR03719">
    <property type="entry name" value="ABC_ABC_ChvD"/>
    <property type="match status" value="1"/>
</dbReference>
<keyword evidence="7" id="KW-0648">Protein biosynthesis</keyword>
<dbReference type="InterPro" id="IPR027417">
    <property type="entry name" value="P-loop_NTPase"/>
</dbReference>
<dbReference type="Pfam" id="PF00005">
    <property type="entry name" value="ABC_tran"/>
    <property type="match status" value="2"/>
</dbReference>
<keyword evidence="8" id="KW-0175">Coiled coil</keyword>
<name>A0ABW8Y750_9FLAO</name>
<dbReference type="InterPro" id="IPR003439">
    <property type="entry name" value="ABC_transporter-like_ATP-bd"/>
</dbReference>
<comment type="caution">
    <text evidence="10">The sequence shown here is derived from an EMBL/GenBank/DDBJ whole genome shotgun (WGS) entry which is preliminary data.</text>
</comment>